<evidence type="ECO:0000256" key="5">
    <source>
        <dbReference type="ARBA" id="ARBA00022801"/>
    </source>
</evidence>
<keyword evidence="4" id="KW-0255">Endonuclease</keyword>
<accession>A0A1F5G7R7</accession>
<evidence type="ECO:0000256" key="1">
    <source>
        <dbReference type="ARBA" id="ARBA00006620"/>
    </source>
</evidence>
<dbReference type="GO" id="GO:0003729">
    <property type="term" value="F:mRNA binding"/>
    <property type="evidence" value="ECO:0007669"/>
    <property type="project" value="InterPro"/>
</dbReference>
<evidence type="ECO:0000256" key="2">
    <source>
        <dbReference type="ARBA" id="ARBA00022649"/>
    </source>
</evidence>
<dbReference type="GO" id="GO:0016787">
    <property type="term" value="F:hydrolase activity"/>
    <property type="evidence" value="ECO:0007669"/>
    <property type="project" value="UniProtKB-KW"/>
</dbReference>
<comment type="similarity">
    <text evidence="1">Belongs to the HicA mRNA interferase family.</text>
</comment>
<keyword evidence="7" id="KW-0346">Stress response</keyword>
<dbReference type="Proteomes" id="UP000179102">
    <property type="component" value="Unassembled WGS sequence"/>
</dbReference>
<dbReference type="InterPro" id="IPR012933">
    <property type="entry name" value="HicA_mRNA_interferase"/>
</dbReference>
<keyword evidence="6" id="KW-0694">RNA-binding</keyword>
<evidence type="ECO:0000313" key="8">
    <source>
        <dbReference type="EMBL" id="OGD87912.1"/>
    </source>
</evidence>
<sequence length="73" mass="8313">MAKLASIRSKDLVRALKKLGFYKHNQVGSHATFKHTDGRRVTVPIHNRDIKKGLLHGILKDVDLTIEELKELL</sequence>
<reference evidence="8 9" key="1">
    <citation type="journal article" date="2016" name="Nat. Commun.">
        <title>Thousands of microbial genomes shed light on interconnected biogeochemical processes in an aquifer system.</title>
        <authorList>
            <person name="Anantharaman K."/>
            <person name="Brown C.T."/>
            <person name="Hug L.A."/>
            <person name="Sharon I."/>
            <person name="Castelle C.J."/>
            <person name="Probst A.J."/>
            <person name="Thomas B.C."/>
            <person name="Singh A."/>
            <person name="Wilkins M.J."/>
            <person name="Karaoz U."/>
            <person name="Brodie E.L."/>
            <person name="Williams K.H."/>
            <person name="Hubbard S.S."/>
            <person name="Banfield J.F."/>
        </authorList>
    </citation>
    <scope>NUCLEOTIDE SEQUENCE [LARGE SCALE GENOMIC DNA]</scope>
</reference>
<protein>
    <recommendedName>
        <fullName evidence="10">Addiction module toxin, HicA family</fullName>
    </recommendedName>
</protein>
<dbReference type="Pfam" id="PF07927">
    <property type="entry name" value="HicA_toxin"/>
    <property type="match status" value="1"/>
</dbReference>
<dbReference type="EMBL" id="MFAZ01000007">
    <property type="protein sequence ID" value="OGD87912.1"/>
    <property type="molecule type" value="Genomic_DNA"/>
</dbReference>
<evidence type="ECO:0008006" key="10">
    <source>
        <dbReference type="Google" id="ProtNLM"/>
    </source>
</evidence>
<evidence type="ECO:0000256" key="4">
    <source>
        <dbReference type="ARBA" id="ARBA00022759"/>
    </source>
</evidence>
<evidence type="ECO:0000256" key="7">
    <source>
        <dbReference type="ARBA" id="ARBA00023016"/>
    </source>
</evidence>
<proteinExistence type="inferred from homology"/>
<dbReference type="PANTHER" id="PTHR34873">
    <property type="entry name" value="SSR1766 PROTEIN"/>
    <property type="match status" value="1"/>
</dbReference>
<dbReference type="GO" id="GO:0004519">
    <property type="term" value="F:endonuclease activity"/>
    <property type="evidence" value="ECO:0007669"/>
    <property type="project" value="UniProtKB-KW"/>
</dbReference>
<keyword evidence="2" id="KW-1277">Toxin-antitoxin system</keyword>
<dbReference type="Gene3D" id="3.30.920.30">
    <property type="entry name" value="Hypothetical protein"/>
    <property type="match status" value="1"/>
</dbReference>
<name>A0A1F5G7R7_9BACT</name>
<evidence type="ECO:0000256" key="6">
    <source>
        <dbReference type="ARBA" id="ARBA00022884"/>
    </source>
</evidence>
<dbReference type="PANTHER" id="PTHR34873:SF3">
    <property type="entry name" value="ADDICTION MODULE TOXIN, HICA FAMILY"/>
    <property type="match status" value="1"/>
</dbReference>
<dbReference type="InterPro" id="IPR038570">
    <property type="entry name" value="HicA_sf"/>
</dbReference>
<dbReference type="AlphaFoldDB" id="A0A1F5G7R7"/>
<keyword evidence="3" id="KW-0540">Nuclease</keyword>
<evidence type="ECO:0000313" key="9">
    <source>
        <dbReference type="Proteomes" id="UP000179102"/>
    </source>
</evidence>
<organism evidence="8 9">
    <name type="scientific">Candidatus Curtissbacteria bacterium RIFCSPHIGHO2_01_FULL_41_11</name>
    <dbReference type="NCBI Taxonomy" id="1797711"/>
    <lineage>
        <taxon>Bacteria</taxon>
        <taxon>Candidatus Curtissiibacteriota</taxon>
    </lineage>
</organism>
<dbReference type="STRING" id="1797711.A2870_03975"/>
<comment type="caution">
    <text evidence="8">The sequence shown here is derived from an EMBL/GenBank/DDBJ whole genome shotgun (WGS) entry which is preliminary data.</text>
</comment>
<keyword evidence="5" id="KW-0378">Hydrolase</keyword>
<gene>
    <name evidence="8" type="ORF">A2870_03975</name>
</gene>
<dbReference type="SUPFAM" id="SSF54786">
    <property type="entry name" value="YcfA/nrd intein domain"/>
    <property type="match status" value="1"/>
</dbReference>
<evidence type="ECO:0000256" key="3">
    <source>
        <dbReference type="ARBA" id="ARBA00022722"/>
    </source>
</evidence>